<dbReference type="PANTHER" id="PTHR46387">
    <property type="entry name" value="POLYNUCLEOTIDYL TRANSFERASE, RIBONUCLEASE H-LIKE SUPERFAMILY PROTEIN"/>
    <property type="match status" value="1"/>
</dbReference>
<dbReference type="InterPro" id="IPR012337">
    <property type="entry name" value="RNaseH-like_sf"/>
</dbReference>
<protein>
    <recommendedName>
        <fullName evidence="1">RNase H type-1 domain-containing protein</fullName>
    </recommendedName>
</protein>
<evidence type="ECO:0000259" key="1">
    <source>
        <dbReference type="PROSITE" id="PS50879"/>
    </source>
</evidence>
<dbReference type="PANTHER" id="PTHR46387:SF2">
    <property type="entry name" value="RIBONUCLEASE HI"/>
    <property type="match status" value="1"/>
</dbReference>
<dbReference type="CDD" id="cd09279">
    <property type="entry name" value="RNase_HI_like"/>
    <property type="match status" value="1"/>
</dbReference>
<name>A0A1G2DWM7_9BACT</name>
<accession>A0A1G2DWM7</accession>
<dbReference type="EMBL" id="MHLW01000021">
    <property type="protein sequence ID" value="OGZ17957.1"/>
    <property type="molecule type" value="Genomic_DNA"/>
</dbReference>
<dbReference type="Gene3D" id="3.30.420.10">
    <property type="entry name" value="Ribonuclease H-like superfamily/Ribonuclease H"/>
    <property type="match status" value="1"/>
</dbReference>
<dbReference type="GO" id="GO:0004523">
    <property type="term" value="F:RNA-DNA hybrid ribonuclease activity"/>
    <property type="evidence" value="ECO:0007669"/>
    <property type="project" value="InterPro"/>
</dbReference>
<dbReference type="Pfam" id="PF13456">
    <property type="entry name" value="RVT_3"/>
    <property type="match status" value="1"/>
</dbReference>
<comment type="caution">
    <text evidence="2">The sequence shown here is derived from an EMBL/GenBank/DDBJ whole genome shotgun (WGS) entry which is preliminary data.</text>
</comment>
<dbReference type="SUPFAM" id="SSF53098">
    <property type="entry name" value="Ribonuclease H-like"/>
    <property type="match status" value="1"/>
</dbReference>
<proteinExistence type="predicted"/>
<dbReference type="AlphaFoldDB" id="A0A1G2DWM7"/>
<sequence length="147" mass="16798">MKKIIIYTDGGSRGNPGPSGIGVVFCNEKEQSIKEYSEYLGDNLTNNEAEYKAVIFALKKFKALFGKELAKKSEVEIKSDSELLAKQLNAEYKVLDEKIQPLFLEIWNLKFDFQKVKFKQVPREKNKQADYLANQALDAQSKTQKLI</sequence>
<dbReference type="InterPro" id="IPR036397">
    <property type="entry name" value="RNaseH_sf"/>
</dbReference>
<evidence type="ECO:0000313" key="3">
    <source>
        <dbReference type="Proteomes" id="UP000178893"/>
    </source>
</evidence>
<dbReference type="Proteomes" id="UP000178893">
    <property type="component" value="Unassembled WGS sequence"/>
</dbReference>
<gene>
    <name evidence="2" type="ORF">A2V72_00460</name>
</gene>
<reference evidence="2 3" key="1">
    <citation type="journal article" date="2016" name="Nat. Commun.">
        <title>Thousands of microbial genomes shed light on interconnected biogeochemical processes in an aquifer system.</title>
        <authorList>
            <person name="Anantharaman K."/>
            <person name="Brown C.T."/>
            <person name="Hug L.A."/>
            <person name="Sharon I."/>
            <person name="Castelle C.J."/>
            <person name="Probst A.J."/>
            <person name="Thomas B.C."/>
            <person name="Singh A."/>
            <person name="Wilkins M.J."/>
            <person name="Karaoz U."/>
            <person name="Brodie E.L."/>
            <person name="Williams K.H."/>
            <person name="Hubbard S.S."/>
            <person name="Banfield J.F."/>
        </authorList>
    </citation>
    <scope>NUCLEOTIDE SEQUENCE [LARGE SCALE GENOMIC DNA]</scope>
</reference>
<organism evidence="2 3">
    <name type="scientific">Candidatus Nealsonbacteria bacterium RBG_13_37_56</name>
    <dbReference type="NCBI Taxonomy" id="1801661"/>
    <lineage>
        <taxon>Bacteria</taxon>
        <taxon>Candidatus Nealsoniibacteriota</taxon>
    </lineage>
</organism>
<dbReference type="InterPro" id="IPR002156">
    <property type="entry name" value="RNaseH_domain"/>
</dbReference>
<evidence type="ECO:0000313" key="2">
    <source>
        <dbReference type="EMBL" id="OGZ17957.1"/>
    </source>
</evidence>
<feature type="domain" description="RNase H type-1" evidence="1">
    <location>
        <begin position="1"/>
        <end position="138"/>
    </location>
</feature>
<dbReference type="GO" id="GO:0003676">
    <property type="term" value="F:nucleic acid binding"/>
    <property type="evidence" value="ECO:0007669"/>
    <property type="project" value="InterPro"/>
</dbReference>
<dbReference type="PROSITE" id="PS50879">
    <property type="entry name" value="RNASE_H_1"/>
    <property type="match status" value="1"/>
</dbReference>